<accession>A0A645G8X9</accession>
<name>A0A645G8X9_9ZZZZ</name>
<reference evidence="1" key="1">
    <citation type="submission" date="2019-08" db="EMBL/GenBank/DDBJ databases">
        <authorList>
            <person name="Kucharzyk K."/>
            <person name="Murdoch R.W."/>
            <person name="Higgins S."/>
            <person name="Loffler F."/>
        </authorList>
    </citation>
    <scope>NUCLEOTIDE SEQUENCE</scope>
</reference>
<protein>
    <submittedName>
        <fullName evidence="1">Uncharacterized protein</fullName>
    </submittedName>
</protein>
<proteinExistence type="predicted"/>
<organism evidence="1">
    <name type="scientific">bioreactor metagenome</name>
    <dbReference type="NCBI Taxonomy" id="1076179"/>
    <lineage>
        <taxon>unclassified sequences</taxon>
        <taxon>metagenomes</taxon>
        <taxon>ecological metagenomes</taxon>
    </lineage>
</organism>
<dbReference type="EMBL" id="VSSQ01070658">
    <property type="protein sequence ID" value="MPN22432.1"/>
    <property type="molecule type" value="Genomic_DNA"/>
</dbReference>
<comment type="caution">
    <text evidence="1">The sequence shown here is derived from an EMBL/GenBank/DDBJ whole genome shotgun (WGS) entry which is preliminary data.</text>
</comment>
<gene>
    <name evidence="1" type="ORF">SDC9_169815</name>
</gene>
<evidence type="ECO:0000313" key="1">
    <source>
        <dbReference type="EMBL" id="MPN22432.1"/>
    </source>
</evidence>
<sequence length="97" mass="10811">MSKLRDDVGGRRRYHEQIRLLGQGDVLHFPVLRILKGILRDGVAAQGLEGERRNELAGIFGHNNMDLRLRLLQPGDEVAGLIDGDAARHAKDDGFPF</sequence>
<dbReference type="AlphaFoldDB" id="A0A645G8X9"/>